<feature type="signal peptide" evidence="1">
    <location>
        <begin position="1"/>
        <end position="19"/>
    </location>
</feature>
<gene>
    <name evidence="2" type="ORF">DLAC_09971</name>
</gene>
<dbReference type="InParanoid" id="A0A151Z5S7"/>
<sequence>MIDYKKYIIITALVSICLACDQDWQCGNTQPYQQCKKNINILMGLDVDSESGRVVFIALYSEDKFKRLLSIPIIGGPIKYEYSLFGESSYSRIDHLYRYLSYSKQLYQFSNEIRFFSLNAYLPNTGSIGFTRNFRDPFEMEFDEQSQKTYFTDYTSVRKVNYIPVYSDTLYENSQILYRDGNYCDIALLGENLYILSSNIIYKGSVYGDQLVKVLEEDENLFFPYLKVTATHFIYMIDTDIVAVPLNGFLSQKRVILSNIFNPIAITAYGGYIYFIEGNVIKRKLYIHDGPIEVLYDGNKPNGDCLCAEGFSSINCQECNNSTHYSYFVDGKPQCVPLLSNGLPSQCINDSQCNSPHGYCYGYQDRMTCICKYGATGYKCQ</sequence>
<dbReference type="PANTHER" id="PTHR32256:SF2">
    <property type="entry name" value="DUF5050 DOMAIN-CONTAINING PROTEIN-RELATED"/>
    <property type="match status" value="1"/>
</dbReference>
<dbReference type="InterPro" id="IPR053369">
    <property type="entry name" value="SrfA-induced_signal"/>
</dbReference>
<feature type="chain" id="PRO_5007592861" description="EGF-like domain-containing protein" evidence="1">
    <location>
        <begin position="20"/>
        <end position="381"/>
    </location>
</feature>
<evidence type="ECO:0000313" key="2">
    <source>
        <dbReference type="EMBL" id="KYQ89312.1"/>
    </source>
</evidence>
<dbReference type="EMBL" id="LODT01000041">
    <property type="protein sequence ID" value="KYQ89312.1"/>
    <property type="molecule type" value="Genomic_DNA"/>
</dbReference>
<dbReference type="Proteomes" id="UP000076078">
    <property type="component" value="Unassembled WGS sequence"/>
</dbReference>
<dbReference type="OrthoDB" id="18757at2759"/>
<protein>
    <recommendedName>
        <fullName evidence="4">EGF-like domain-containing protein</fullName>
    </recommendedName>
</protein>
<evidence type="ECO:0008006" key="4">
    <source>
        <dbReference type="Google" id="ProtNLM"/>
    </source>
</evidence>
<keyword evidence="3" id="KW-1185">Reference proteome</keyword>
<evidence type="ECO:0000256" key="1">
    <source>
        <dbReference type="SAM" id="SignalP"/>
    </source>
</evidence>
<accession>A0A151Z5S7</accession>
<dbReference type="OMA" id="TITWDEL"/>
<dbReference type="SUPFAM" id="SSF63825">
    <property type="entry name" value="YWTD domain"/>
    <property type="match status" value="1"/>
</dbReference>
<reference evidence="2 3" key="1">
    <citation type="submission" date="2015-12" db="EMBL/GenBank/DDBJ databases">
        <title>Dictyostelia acquired genes for synthesis and detection of signals that induce cell-type specialization by lateral gene transfer from prokaryotes.</title>
        <authorList>
            <person name="Gloeckner G."/>
            <person name="Schaap P."/>
        </authorList>
    </citation>
    <scope>NUCLEOTIDE SEQUENCE [LARGE SCALE GENOMIC DNA]</scope>
    <source>
        <strain evidence="2 3">TK</strain>
    </source>
</reference>
<keyword evidence="1" id="KW-0732">Signal</keyword>
<name>A0A151Z5S7_TIELA</name>
<evidence type="ECO:0000313" key="3">
    <source>
        <dbReference type="Proteomes" id="UP000076078"/>
    </source>
</evidence>
<dbReference type="FunCoup" id="A0A151Z5S7">
    <property type="interactions" value="564"/>
</dbReference>
<organism evidence="2 3">
    <name type="scientific">Tieghemostelium lacteum</name>
    <name type="common">Slime mold</name>
    <name type="synonym">Dictyostelium lacteum</name>
    <dbReference type="NCBI Taxonomy" id="361077"/>
    <lineage>
        <taxon>Eukaryota</taxon>
        <taxon>Amoebozoa</taxon>
        <taxon>Evosea</taxon>
        <taxon>Eumycetozoa</taxon>
        <taxon>Dictyostelia</taxon>
        <taxon>Dictyosteliales</taxon>
        <taxon>Raperosteliaceae</taxon>
        <taxon>Tieghemostelium</taxon>
    </lineage>
</organism>
<proteinExistence type="predicted"/>
<dbReference type="PANTHER" id="PTHR32256">
    <property type="match status" value="1"/>
</dbReference>
<comment type="caution">
    <text evidence="2">The sequence shown here is derived from an EMBL/GenBank/DDBJ whole genome shotgun (WGS) entry which is preliminary data.</text>
</comment>
<dbReference type="AlphaFoldDB" id="A0A151Z5S7"/>